<evidence type="ECO:0000256" key="1">
    <source>
        <dbReference type="ARBA" id="ARBA00022553"/>
    </source>
</evidence>
<dbReference type="GO" id="GO:0003677">
    <property type="term" value="F:DNA binding"/>
    <property type="evidence" value="ECO:0007669"/>
    <property type="project" value="UniProtKB-KW"/>
</dbReference>
<dbReference type="InterPro" id="IPR058245">
    <property type="entry name" value="NreC/VraR/RcsB-like_REC"/>
</dbReference>
<name>A0A2D0N8W3_FLAN2</name>
<dbReference type="PROSITE" id="PS00622">
    <property type="entry name" value="HTH_LUXR_1"/>
    <property type="match status" value="1"/>
</dbReference>
<dbReference type="RefSeq" id="WP_099152239.1">
    <property type="nucleotide sequence ID" value="NZ_PDUD01000026.1"/>
</dbReference>
<proteinExistence type="predicted"/>
<feature type="domain" description="HTH luxR-type" evidence="4">
    <location>
        <begin position="141"/>
        <end position="206"/>
    </location>
</feature>
<dbReference type="PRINTS" id="PR00038">
    <property type="entry name" value="HTHLUXR"/>
</dbReference>
<dbReference type="EMBL" id="PDUD01000026">
    <property type="protein sequence ID" value="PHN04213.1"/>
    <property type="molecule type" value="Genomic_DNA"/>
</dbReference>
<dbReference type="Pfam" id="PF00196">
    <property type="entry name" value="GerE"/>
    <property type="match status" value="1"/>
</dbReference>
<dbReference type="GO" id="GO:0006355">
    <property type="term" value="P:regulation of DNA-templated transcription"/>
    <property type="evidence" value="ECO:0007669"/>
    <property type="project" value="InterPro"/>
</dbReference>
<dbReference type="PROSITE" id="PS50110">
    <property type="entry name" value="RESPONSE_REGULATORY"/>
    <property type="match status" value="1"/>
</dbReference>
<dbReference type="PANTHER" id="PTHR43214:SF43">
    <property type="entry name" value="TWO-COMPONENT RESPONSE REGULATOR"/>
    <property type="match status" value="1"/>
</dbReference>
<evidence type="ECO:0000256" key="3">
    <source>
        <dbReference type="PROSITE-ProRule" id="PRU00169"/>
    </source>
</evidence>
<accession>A0A2D0N8W3</accession>
<dbReference type="CDD" id="cd06170">
    <property type="entry name" value="LuxR_C_like"/>
    <property type="match status" value="1"/>
</dbReference>
<dbReference type="InterPro" id="IPR000792">
    <property type="entry name" value="Tscrpt_reg_LuxR_C"/>
</dbReference>
<dbReference type="InterPro" id="IPR016032">
    <property type="entry name" value="Sig_transdc_resp-reg_C-effctor"/>
</dbReference>
<evidence type="ECO:0000259" key="5">
    <source>
        <dbReference type="PROSITE" id="PS50110"/>
    </source>
</evidence>
<dbReference type="AlphaFoldDB" id="A0A2D0N8W3"/>
<dbReference type="SUPFAM" id="SSF46894">
    <property type="entry name" value="C-terminal effector domain of the bipartite response regulators"/>
    <property type="match status" value="1"/>
</dbReference>
<gene>
    <name evidence="6" type="ORF">CRP01_21875</name>
</gene>
<keyword evidence="1 3" id="KW-0597">Phosphoprotein</keyword>
<dbReference type="InterPro" id="IPR011006">
    <property type="entry name" value="CheY-like_superfamily"/>
</dbReference>
<sequence length="209" mass="23448">MIAVAIVDAHRDIRDGLEHLLDSTDGFTCTGTFADMPTALAAINEQPPDVVLMDIDFPQEDNGVDVIRALKRDLPDINIIVHTHLTDDRYIFQAFKAGAFGYLTKSIFPSELLDALREVERGGAPMSRPVARKVVSYFSDQQSPMSSLSRREKDVLNLLCEGQNYKDIARALFVSPNTVRFHLKNIYKKLRVNSRHEAVIKATRMGMVS</sequence>
<dbReference type="PANTHER" id="PTHR43214">
    <property type="entry name" value="TWO-COMPONENT RESPONSE REGULATOR"/>
    <property type="match status" value="1"/>
</dbReference>
<reference evidence="6 7" key="1">
    <citation type="submission" date="2017-10" db="EMBL/GenBank/DDBJ databases">
        <title>The draft genome sequence of Lewinella nigricans NBRC 102662.</title>
        <authorList>
            <person name="Wang K."/>
        </authorList>
    </citation>
    <scope>NUCLEOTIDE SEQUENCE [LARGE SCALE GENOMIC DNA]</scope>
    <source>
        <strain evidence="6 7">NBRC 102662</strain>
    </source>
</reference>
<evidence type="ECO:0000256" key="2">
    <source>
        <dbReference type="ARBA" id="ARBA00023125"/>
    </source>
</evidence>
<evidence type="ECO:0000313" key="7">
    <source>
        <dbReference type="Proteomes" id="UP000223913"/>
    </source>
</evidence>
<dbReference type="Proteomes" id="UP000223913">
    <property type="component" value="Unassembled WGS sequence"/>
</dbReference>
<feature type="modified residue" description="4-aspartylphosphate" evidence="3">
    <location>
        <position position="54"/>
    </location>
</feature>
<dbReference type="InterPro" id="IPR039420">
    <property type="entry name" value="WalR-like"/>
</dbReference>
<dbReference type="SMART" id="SM00421">
    <property type="entry name" value="HTH_LUXR"/>
    <property type="match status" value="1"/>
</dbReference>
<evidence type="ECO:0000313" key="6">
    <source>
        <dbReference type="EMBL" id="PHN04213.1"/>
    </source>
</evidence>
<dbReference type="SMART" id="SM00448">
    <property type="entry name" value="REC"/>
    <property type="match status" value="1"/>
</dbReference>
<feature type="domain" description="Response regulatory" evidence="5">
    <location>
        <begin position="3"/>
        <end position="120"/>
    </location>
</feature>
<organism evidence="6 7">
    <name type="scientific">Flavilitoribacter nigricans (strain ATCC 23147 / DSM 23189 / NBRC 102662 / NCIMB 1420 / SS-2)</name>
    <name type="common">Lewinella nigricans</name>
    <dbReference type="NCBI Taxonomy" id="1122177"/>
    <lineage>
        <taxon>Bacteria</taxon>
        <taxon>Pseudomonadati</taxon>
        <taxon>Bacteroidota</taxon>
        <taxon>Saprospiria</taxon>
        <taxon>Saprospirales</taxon>
        <taxon>Lewinellaceae</taxon>
        <taxon>Flavilitoribacter</taxon>
    </lineage>
</organism>
<dbReference type="CDD" id="cd17535">
    <property type="entry name" value="REC_NarL-like"/>
    <property type="match status" value="1"/>
</dbReference>
<protein>
    <submittedName>
        <fullName evidence="6">DNA-binding response regulator</fullName>
    </submittedName>
</protein>
<evidence type="ECO:0000259" key="4">
    <source>
        <dbReference type="PROSITE" id="PS50043"/>
    </source>
</evidence>
<dbReference type="SUPFAM" id="SSF52172">
    <property type="entry name" value="CheY-like"/>
    <property type="match status" value="1"/>
</dbReference>
<dbReference type="InterPro" id="IPR001789">
    <property type="entry name" value="Sig_transdc_resp-reg_receiver"/>
</dbReference>
<dbReference type="OrthoDB" id="9797341at2"/>
<dbReference type="PROSITE" id="PS50043">
    <property type="entry name" value="HTH_LUXR_2"/>
    <property type="match status" value="1"/>
</dbReference>
<keyword evidence="2 6" id="KW-0238">DNA-binding</keyword>
<keyword evidence="7" id="KW-1185">Reference proteome</keyword>
<dbReference type="GO" id="GO:0000160">
    <property type="term" value="P:phosphorelay signal transduction system"/>
    <property type="evidence" value="ECO:0007669"/>
    <property type="project" value="InterPro"/>
</dbReference>
<comment type="caution">
    <text evidence="6">The sequence shown here is derived from an EMBL/GenBank/DDBJ whole genome shotgun (WGS) entry which is preliminary data.</text>
</comment>
<dbReference type="Pfam" id="PF00072">
    <property type="entry name" value="Response_reg"/>
    <property type="match status" value="1"/>
</dbReference>
<dbReference type="Gene3D" id="3.40.50.2300">
    <property type="match status" value="1"/>
</dbReference>